<dbReference type="UniPathway" id="UPA00277">
    <property type="reaction ID" value="UER00407"/>
</dbReference>
<keyword evidence="9 15" id="KW-0418">Kinase</keyword>
<dbReference type="eggNOG" id="COG0196">
    <property type="taxonomic scope" value="Bacteria"/>
</dbReference>
<dbReference type="EMBL" id="CP002582">
    <property type="protein sequence ID" value="ADZ84117.1"/>
    <property type="molecule type" value="Genomic_DNA"/>
</dbReference>
<sequence length="325" mass="36984">MNQIMIRGVGMQYIYGTADIMRQEDCVVVLGNFDGVHKGHQRLFQVAKDRAKANGLRTVVFSFYPHPTWVIGDNRKALIMSRRDKKQVIGEMGIDELIEYPFTRTFAAISPETFFVDILMKRLKAKILVVGSNYYFGKGKTGNPKYLRQLGEKYNIEVCIVDAVKIGGSMISSSSIRKLILEGNIEKANEMLGHPYMIVGNVVQGKQLGRTIGFPTINLIADPDRVYPPNGVYATVVRVYSKTYRGMTNIGVNPTVSGQRKMIETHIFNYDADIYGEAVEVYFYHYVRPEQKFKDINALKAQIQQDKWHVQEFFANPINLFANDK</sequence>
<dbReference type="SMART" id="SM00904">
    <property type="entry name" value="Flavokinase"/>
    <property type="match status" value="1"/>
</dbReference>
<evidence type="ECO:0000256" key="10">
    <source>
        <dbReference type="ARBA" id="ARBA00022827"/>
    </source>
</evidence>
<keyword evidence="12" id="KW-0511">Multifunctional enzyme</keyword>
<dbReference type="GO" id="GO:0003919">
    <property type="term" value="F:FMN adenylyltransferase activity"/>
    <property type="evidence" value="ECO:0007669"/>
    <property type="project" value="UniProtKB-UniRule"/>
</dbReference>
<dbReference type="GO" id="GO:0009231">
    <property type="term" value="P:riboflavin biosynthetic process"/>
    <property type="evidence" value="ECO:0007669"/>
    <property type="project" value="InterPro"/>
</dbReference>
<dbReference type="SUPFAM" id="SSF82114">
    <property type="entry name" value="Riboflavin kinase-like"/>
    <property type="match status" value="1"/>
</dbReference>
<evidence type="ECO:0000256" key="14">
    <source>
        <dbReference type="ARBA" id="ARBA00049494"/>
    </source>
</evidence>
<evidence type="ECO:0000256" key="6">
    <source>
        <dbReference type="ARBA" id="ARBA00022679"/>
    </source>
</evidence>
<evidence type="ECO:0000256" key="7">
    <source>
        <dbReference type="ARBA" id="ARBA00022695"/>
    </source>
</evidence>
<dbReference type="Gene3D" id="2.40.30.30">
    <property type="entry name" value="Riboflavin kinase-like"/>
    <property type="match status" value="1"/>
</dbReference>
<dbReference type="FunFam" id="2.40.30.30:FF:000003">
    <property type="entry name" value="Riboflavin biosynthesis protein"/>
    <property type="match status" value="1"/>
</dbReference>
<evidence type="ECO:0000313" key="18">
    <source>
        <dbReference type="Proteomes" id="UP000008467"/>
    </source>
</evidence>
<dbReference type="FunFam" id="3.40.50.620:FF:000021">
    <property type="entry name" value="Riboflavin biosynthesis protein"/>
    <property type="match status" value="1"/>
</dbReference>
<dbReference type="PIRSF" id="PIRSF004491">
    <property type="entry name" value="FAD_Synth"/>
    <property type="match status" value="1"/>
</dbReference>
<evidence type="ECO:0000256" key="8">
    <source>
        <dbReference type="ARBA" id="ARBA00022741"/>
    </source>
</evidence>
<dbReference type="PANTHER" id="PTHR22749">
    <property type="entry name" value="RIBOFLAVIN KINASE/FMN ADENYLYLTRANSFERASE"/>
    <property type="match status" value="1"/>
</dbReference>
<dbReference type="InterPro" id="IPR015865">
    <property type="entry name" value="Riboflavin_kinase_bac/euk"/>
</dbReference>
<dbReference type="InterPro" id="IPR023465">
    <property type="entry name" value="Riboflavin_kinase_dom_sf"/>
</dbReference>
<evidence type="ECO:0000256" key="9">
    <source>
        <dbReference type="ARBA" id="ARBA00022777"/>
    </source>
</evidence>
<gene>
    <name evidence="17" type="ordered locus">Clole_2411</name>
</gene>
<dbReference type="InterPro" id="IPR014729">
    <property type="entry name" value="Rossmann-like_a/b/a_fold"/>
</dbReference>
<proteinExistence type="inferred from homology"/>
<feature type="domain" description="Riboflavin kinase" evidence="16">
    <location>
        <begin position="191"/>
        <end position="315"/>
    </location>
</feature>
<dbReference type="GO" id="GO:0008531">
    <property type="term" value="F:riboflavin kinase activity"/>
    <property type="evidence" value="ECO:0007669"/>
    <property type="project" value="UniProtKB-UniRule"/>
</dbReference>
<dbReference type="UniPathway" id="UPA00276">
    <property type="reaction ID" value="UER00406"/>
</dbReference>
<dbReference type="NCBIfam" id="TIGR00083">
    <property type="entry name" value="ribF"/>
    <property type="match status" value="1"/>
</dbReference>
<evidence type="ECO:0000259" key="16">
    <source>
        <dbReference type="SMART" id="SM00904"/>
    </source>
</evidence>
<dbReference type="Pfam" id="PF01687">
    <property type="entry name" value="Flavokinase"/>
    <property type="match status" value="1"/>
</dbReference>
<comment type="pathway">
    <text evidence="2 15">Cofactor biosynthesis; FAD biosynthesis; FAD from FMN: step 1/1.</text>
</comment>
<dbReference type="Gene3D" id="3.40.50.620">
    <property type="entry name" value="HUPs"/>
    <property type="match status" value="1"/>
</dbReference>
<dbReference type="NCBIfam" id="NF004160">
    <property type="entry name" value="PRK05627.1-3"/>
    <property type="match status" value="1"/>
</dbReference>
<comment type="pathway">
    <text evidence="3 15">Cofactor biosynthesis; FMN biosynthesis; FMN from riboflavin (ATP route): step 1/1.</text>
</comment>
<dbReference type="InterPro" id="IPR015864">
    <property type="entry name" value="FAD_synthase"/>
</dbReference>
<keyword evidence="10 15" id="KW-0274">FAD</keyword>
<evidence type="ECO:0000256" key="13">
    <source>
        <dbReference type="ARBA" id="ARBA00047880"/>
    </source>
</evidence>
<keyword evidence="7 15" id="KW-0548">Nucleotidyltransferase</keyword>
<reference evidence="17 18" key="1">
    <citation type="journal article" date="2011" name="J. Bacteriol.">
        <title>Complete genome sequence of the cellulose-degrading bacterium Cellulosilyticum lentocellum.</title>
        <authorList>
            <consortium name="US DOE Joint Genome Institute"/>
            <person name="Miller D.A."/>
            <person name="Suen G."/>
            <person name="Bruce D."/>
            <person name="Copeland A."/>
            <person name="Cheng J.F."/>
            <person name="Detter C."/>
            <person name="Goodwin L.A."/>
            <person name="Han C.S."/>
            <person name="Hauser L.J."/>
            <person name="Land M.L."/>
            <person name="Lapidus A."/>
            <person name="Lucas S."/>
            <person name="Meincke L."/>
            <person name="Pitluck S."/>
            <person name="Tapia R."/>
            <person name="Teshima H."/>
            <person name="Woyke T."/>
            <person name="Fox B.G."/>
            <person name="Angert E.R."/>
            <person name="Currie C.R."/>
        </authorList>
    </citation>
    <scope>NUCLEOTIDE SEQUENCE [LARGE SCALE GENOMIC DNA]</scope>
    <source>
        <strain evidence="18">ATCC 49066 / DSM 5427 / NCIMB 11756 / RHM5</strain>
    </source>
</reference>
<dbReference type="GO" id="GO:0006747">
    <property type="term" value="P:FAD biosynthetic process"/>
    <property type="evidence" value="ECO:0007669"/>
    <property type="project" value="UniProtKB-UniRule"/>
</dbReference>
<keyword evidence="11 15" id="KW-0067">ATP-binding</keyword>
<accession>F2JSZ6</accession>
<dbReference type="EC" id="2.7.7.2" evidence="15"/>
<dbReference type="NCBIfam" id="NF004162">
    <property type="entry name" value="PRK05627.1-5"/>
    <property type="match status" value="1"/>
</dbReference>
<dbReference type="RefSeq" id="WP_013657410.1">
    <property type="nucleotide sequence ID" value="NC_015275.1"/>
</dbReference>
<evidence type="ECO:0000256" key="4">
    <source>
        <dbReference type="ARBA" id="ARBA00022630"/>
    </source>
</evidence>
<evidence type="ECO:0000256" key="5">
    <source>
        <dbReference type="ARBA" id="ARBA00022643"/>
    </source>
</evidence>
<keyword evidence="8 15" id="KW-0547">Nucleotide-binding</keyword>
<dbReference type="SUPFAM" id="SSF52374">
    <property type="entry name" value="Nucleotidylyl transferase"/>
    <property type="match status" value="1"/>
</dbReference>
<comment type="catalytic activity">
    <reaction evidence="13 15">
        <text>riboflavin + ATP = FMN + ADP + H(+)</text>
        <dbReference type="Rhea" id="RHEA:14357"/>
        <dbReference type="ChEBI" id="CHEBI:15378"/>
        <dbReference type="ChEBI" id="CHEBI:30616"/>
        <dbReference type="ChEBI" id="CHEBI:57986"/>
        <dbReference type="ChEBI" id="CHEBI:58210"/>
        <dbReference type="ChEBI" id="CHEBI:456216"/>
        <dbReference type="EC" id="2.7.1.26"/>
    </reaction>
</comment>
<dbReference type="HOGENOM" id="CLU_048437_0_2_9"/>
<comment type="function">
    <text evidence="1">Catalyzes the phosphorylation of riboflavin to FMN followed by the adenylation of FMN to FAD.</text>
</comment>
<name>F2JSZ6_CELLD</name>
<dbReference type="Proteomes" id="UP000008467">
    <property type="component" value="Chromosome"/>
</dbReference>
<evidence type="ECO:0000256" key="3">
    <source>
        <dbReference type="ARBA" id="ARBA00005201"/>
    </source>
</evidence>
<comment type="similarity">
    <text evidence="15">Belongs to the ribF family.</text>
</comment>
<keyword evidence="4 15" id="KW-0285">Flavoprotein</keyword>
<dbReference type="Pfam" id="PF06574">
    <property type="entry name" value="FAD_syn"/>
    <property type="match status" value="1"/>
</dbReference>
<organism evidence="17 18">
    <name type="scientific">Cellulosilyticum lentocellum (strain ATCC 49066 / DSM 5427 / NCIMB 11756 / RHM5)</name>
    <name type="common">Clostridium lentocellum</name>
    <dbReference type="NCBI Taxonomy" id="642492"/>
    <lineage>
        <taxon>Bacteria</taxon>
        <taxon>Bacillati</taxon>
        <taxon>Bacillota</taxon>
        <taxon>Clostridia</taxon>
        <taxon>Lachnospirales</taxon>
        <taxon>Cellulosilyticaceae</taxon>
        <taxon>Cellulosilyticum</taxon>
    </lineage>
</organism>
<evidence type="ECO:0000256" key="11">
    <source>
        <dbReference type="ARBA" id="ARBA00022840"/>
    </source>
</evidence>
<evidence type="ECO:0000256" key="12">
    <source>
        <dbReference type="ARBA" id="ARBA00023268"/>
    </source>
</evidence>
<dbReference type="KEGG" id="cle:Clole_2411"/>
<keyword evidence="6 15" id="KW-0808">Transferase</keyword>
<dbReference type="STRING" id="642492.Clole_2411"/>
<dbReference type="PANTHER" id="PTHR22749:SF6">
    <property type="entry name" value="RIBOFLAVIN KINASE"/>
    <property type="match status" value="1"/>
</dbReference>
<dbReference type="EC" id="2.7.1.26" evidence="15"/>
<dbReference type="GO" id="GO:0005524">
    <property type="term" value="F:ATP binding"/>
    <property type="evidence" value="ECO:0007669"/>
    <property type="project" value="UniProtKB-UniRule"/>
</dbReference>
<keyword evidence="18" id="KW-1185">Reference proteome</keyword>
<evidence type="ECO:0000313" key="17">
    <source>
        <dbReference type="EMBL" id="ADZ84117.1"/>
    </source>
</evidence>
<dbReference type="InterPro" id="IPR002606">
    <property type="entry name" value="Riboflavin_kinase_bac"/>
</dbReference>
<comment type="catalytic activity">
    <reaction evidence="14 15">
        <text>FMN + ATP + H(+) = FAD + diphosphate</text>
        <dbReference type="Rhea" id="RHEA:17237"/>
        <dbReference type="ChEBI" id="CHEBI:15378"/>
        <dbReference type="ChEBI" id="CHEBI:30616"/>
        <dbReference type="ChEBI" id="CHEBI:33019"/>
        <dbReference type="ChEBI" id="CHEBI:57692"/>
        <dbReference type="ChEBI" id="CHEBI:58210"/>
        <dbReference type="EC" id="2.7.7.2"/>
    </reaction>
</comment>
<dbReference type="AlphaFoldDB" id="F2JSZ6"/>
<dbReference type="GO" id="GO:0009398">
    <property type="term" value="P:FMN biosynthetic process"/>
    <property type="evidence" value="ECO:0007669"/>
    <property type="project" value="UniProtKB-UniRule"/>
</dbReference>
<evidence type="ECO:0000256" key="15">
    <source>
        <dbReference type="PIRNR" id="PIRNR004491"/>
    </source>
</evidence>
<dbReference type="CDD" id="cd02064">
    <property type="entry name" value="FAD_synthetase_N"/>
    <property type="match status" value="1"/>
</dbReference>
<protein>
    <recommendedName>
        <fullName evidence="15">Riboflavin biosynthesis protein</fullName>
    </recommendedName>
    <domain>
        <recommendedName>
            <fullName evidence="15">Riboflavin kinase</fullName>
            <ecNumber evidence="15">2.7.1.26</ecNumber>
        </recommendedName>
        <alternativeName>
            <fullName evidence="15">Flavokinase</fullName>
        </alternativeName>
    </domain>
    <domain>
        <recommendedName>
            <fullName evidence="15">FMN adenylyltransferase</fullName>
            <ecNumber evidence="15">2.7.7.2</ecNumber>
        </recommendedName>
        <alternativeName>
            <fullName evidence="15">FAD pyrophosphorylase</fullName>
        </alternativeName>
        <alternativeName>
            <fullName evidence="15">FAD synthase</fullName>
        </alternativeName>
    </domain>
</protein>
<dbReference type="InterPro" id="IPR023468">
    <property type="entry name" value="Riboflavin_kinase"/>
</dbReference>
<keyword evidence="5 15" id="KW-0288">FMN</keyword>
<evidence type="ECO:0000256" key="2">
    <source>
        <dbReference type="ARBA" id="ARBA00004726"/>
    </source>
</evidence>
<evidence type="ECO:0000256" key="1">
    <source>
        <dbReference type="ARBA" id="ARBA00002121"/>
    </source>
</evidence>